<dbReference type="GO" id="GO:0046872">
    <property type="term" value="F:metal ion binding"/>
    <property type="evidence" value="ECO:0007669"/>
    <property type="project" value="UniProtKB-KW"/>
</dbReference>
<keyword evidence="7" id="KW-0645">Protease</keyword>
<dbReference type="RefSeq" id="WP_339394539.1">
    <property type="nucleotide sequence ID" value="NZ_JBBFGL010000001.1"/>
</dbReference>
<evidence type="ECO:0000256" key="1">
    <source>
        <dbReference type="ARBA" id="ARBA00022723"/>
    </source>
</evidence>
<keyword evidence="7" id="KW-0031">Aminopeptidase</keyword>
<dbReference type="Proteomes" id="UP001373196">
    <property type="component" value="Unassembled WGS sequence"/>
</dbReference>
<feature type="domain" description="Peptidase M24" evidence="4">
    <location>
        <begin position="316"/>
        <end position="527"/>
    </location>
</feature>
<protein>
    <submittedName>
        <fullName evidence="7">Aminopeptidase P family protein</fullName>
    </submittedName>
</protein>
<evidence type="ECO:0000256" key="3">
    <source>
        <dbReference type="ARBA" id="ARBA00023211"/>
    </source>
</evidence>
<dbReference type="InterPro" id="IPR050422">
    <property type="entry name" value="X-Pro_aminopeptidase_P"/>
</dbReference>
<proteinExistence type="predicted"/>
<dbReference type="Pfam" id="PF00557">
    <property type="entry name" value="Peptidase_M24"/>
    <property type="match status" value="1"/>
</dbReference>
<dbReference type="SUPFAM" id="SSF53092">
    <property type="entry name" value="Creatinase/prolidase N-terminal domain"/>
    <property type="match status" value="1"/>
</dbReference>
<name>A0AB35Y2Q8_9FIRM</name>
<keyword evidence="1" id="KW-0479">Metal-binding</keyword>
<evidence type="ECO:0000259" key="4">
    <source>
        <dbReference type="Pfam" id="PF00557"/>
    </source>
</evidence>
<accession>A0AB35Y2Q8</accession>
<gene>
    <name evidence="7" type="ORF">WF834_00955</name>
</gene>
<evidence type="ECO:0000259" key="5">
    <source>
        <dbReference type="Pfam" id="PF01321"/>
    </source>
</evidence>
<comment type="caution">
    <text evidence="7">The sequence shown here is derived from an EMBL/GenBank/DDBJ whole genome shotgun (WGS) entry which is preliminary data.</text>
</comment>
<dbReference type="Gene3D" id="3.90.230.10">
    <property type="entry name" value="Creatinase/methionine aminopeptidase superfamily"/>
    <property type="match status" value="1"/>
</dbReference>
<keyword evidence="3" id="KW-0464">Manganese</keyword>
<dbReference type="InterPro" id="IPR032416">
    <property type="entry name" value="Peptidase_M24_C"/>
</dbReference>
<dbReference type="InterPro" id="IPR000994">
    <property type="entry name" value="Pept_M24"/>
</dbReference>
<evidence type="ECO:0000313" key="8">
    <source>
        <dbReference type="Proteomes" id="UP001373196"/>
    </source>
</evidence>
<dbReference type="SUPFAM" id="SSF55920">
    <property type="entry name" value="Creatinase/aminopeptidase"/>
    <property type="match status" value="1"/>
</dbReference>
<dbReference type="InterPro" id="IPR036005">
    <property type="entry name" value="Creatinase/aminopeptidase-like"/>
</dbReference>
<feature type="domain" description="Creatinase N-terminal" evidence="5">
    <location>
        <begin position="9"/>
        <end position="134"/>
    </location>
</feature>
<dbReference type="Pfam" id="PF16188">
    <property type="entry name" value="Peptidase_M24_C"/>
    <property type="match status" value="1"/>
</dbReference>
<dbReference type="Pfam" id="PF16189">
    <property type="entry name" value="Creatinase_N_2"/>
    <property type="match status" value="1"/>
</dbReference>
<reference evidence="7" key="1">
    <citation type="submission" date="2024-03" db="EMBL/GenBank/DDBJ databases">
        <authorList>
            <person name="Plomp N."/>
            <person name="Harmsen H.J."/>
        </authorList>
    </citation>
    <scope>NUCLEOTIDE SEQUENCE</scope>
    <source>
        <strain evidence="7">HTF-128</strain>
    </source>
</reference>
<keyword evidence="2" id="KW-0378">Hydrolase</keyword>
<dbReference type="GO" id="GO:0005737">
    <property type="term" value="C:cytoplasm"/>
    <property type="evidence" value="ECO:0007669"/>
    <property type="project" value="UniProtKB-ARBA"/>
</dbReference>
<dbReference type="InterPro" id="IPR029149">
    <property type="entry name" value="Creatin/AminoP/Spt16_N"/>
</dbReference>
<dbReference type="PANTHER" id="PTHR43763:SF6">
    <property type="entry name" value="XAA-PRO AMINOPEPTIDASE 1"/>
    <property type="match status" value="1"/>
</dbReference>
<dbReference type="GO" id="GO:0004177">
    <property type="term" value="F:aminopeptidase activity"/>
    <property type="evidence" value="ECO:0007669"/>
    <property type="project" value="UniProtKB-KW"/>
</dbReference>
<feature type="domain" description="Peptidase M24 C-terminal" evidence="6">
    <location>
        <begin position="538"/>
        <end position="597"/>
    </location>
</feature>
<dbReference type="FunFam" id="3.90.230.10:FF:000007">
    <property type="entry name" value="Xaa-Pro aminopeptidase P"/>
    <property type="match status" value="1"/>
</dbReference>
<sequence>MSMNTVPERLAALRAAMAANGVAVYLIPVGDPHASEYLPAHYTSLTWFSGFHGENSNLVVTRTGSALWADGRYFVQAEKELAGTEIELQRMGEPGVPTVEEYCANALNEGEVLGLCGLTASTALVNGLKKALEKKGASIRTLRLEDELWTEGRPALPDTPAWILPEEYAGFSPAQKLEQLRGRLRKLGCTAQFVGKLDNLAWLLNLRAMDIECTPYAMAYCYVTPDRAVLFINTARVAPEARAELEANGVTLAEYDDVLSCLAAETEPQTVLAETATVNYAVYQVLEQNAALTVKDGTDPLLLMKGVKNETELAHTKQAHIRDAVAMVRFQMELENRLAAGETLTELTVDEILHKYRSADDKFLVESFGTIAAYGGNAAMMHYHATPEDHAVLEKKGFLLVDSGATYMDGTTDITRTYPLGELTEDEKRFYTWTLQSHIDLARAVWLDYCECKMIDTIAREPLWRHLINYRCGTGHSVSFVGNVHEGPHALNSRNTTRMRPGMVVTDEPGVYETDLVGIRIENELVCIHKADNQYGTFLGFEPLTFVPIATSPILPGVLDKDEIAWLNDYHRQVFAKLAPHLNAEERVWLAEKCASIGC</sequence>
<evidence type="ECO:0000259" key="6">
    <source>
        <dbReference type="Pfam" id="PF16188"/>
    </source>
</evidence>
<dbReference type="Pfam" id="PF01321">
    <property type="entry name" value="Creatinase_N"/>
    <property type="match status" value="1"/>
</dbReference>
<organism evidence="7 8">
    <name type="scientific">Faecalibacterium wellingii</name>
    <dbReference type="NCBI Taxonomy" id="2929491"/>
    <lineage>
        <taxon>Bacteria</taxon>
        <taxon>Bacillati</taxon>
        <taxon>Bacillota</taxon>
        <taxon>Clostridia</taxon>
        <taxon>Eubacteriales</taxon>
        <taxon>Oscillospiraceae</taxon>
        <taxon>Faecalibacterium</taxon>
    </lineage>
</organism>
<dbReference type="InterPro" id="IPR000587">
    <property type="entry name" value="Creatinase_N"/>
</dbReference>
<dbReference type="Gene3D" id="3.40.350.10">
    <property type="entry name" value="Creatinase/prolidase N-terminal domain"/>
    <property type="match status" value="2"/>
</dbReference>
<evidence type="ECO:0000313" key="7">
    <source>
        <dbReference type="EMBL" id="MEJ5194754.1"/>
    </source>
</evidence>
<dbReference type="EMBL" id="JBBFGL010000001">
    <property type="protein sequence ID" value="MEJ5194754.1"/>
    <property type="molecule type" value="Genomic_DNA"/>
</dbReference>
<evidence type="ECO:0000256" key="2">
    <source>
        <dbReference type="ARBA" id="ARBA00022801"/>
    </source>
</evidence>
<dbReference type="AlphaFoldDB" id="A0AB35Y2Q8"/>
<dbReference type="PANTHER" id="PTHR43763">
    <property type="entry name" value="XAA-PRO AMINOPEPTIDASE 1"/>
    <property type="match status" value="1"/>
</dbReference>